<dbReference type="SUPFAM" id="SSF46565">
    <property type="entry name" value="Chaperone J-domain"/>
    <property type="match status" value="1"/>
</dbReference>
<keyword evidence="1" id="KW-0812">Transmembrane</keyword>
<accession>A0A6V8N4R7</accession>
<dbReference type="Proteomes" id="UP000587586">
    <property type="component" value="Unassembled WGS sequence"/>
</dbReference>
<dbReference type="RefSeq" id="WP_183359367.1">
    <property type="nucleotide sequence ID" value="NZ_BLXZ01000001.1"/>
</dbReference>
<reference evidence="3" key="1">
    <citation type="submission" date="2020-06" db="EMBL/GenBank/DDBJ databases">
        <title>Draft genomic sequecing of Geomonas sp. Red745.</title>
        <authorList>
            <person name="Itoh H."/>
            <person name="Xu Z.X."/>
            <person name="Ushijima N."/>
            <person name="Masuda Y."/>
            <person name="Shiratori Y."/>
            <person name="Senoo K."/>
        </authorList>
    </citation>
    <scope>NUCLEOTIDE SEQUENCE [LARGE SCALE GENOMIC DNA]</scope>
    <source>
        <strain evidence="3">Red745</strain>
    </source>
</reference>
<dbReference type="Gene3D" id="1.10.287.110">
    <property type="entry name" value="DnaJ domain"/>
    <property type="match status" value="1"/>
</dbReference>
<dbReference type="AlphaFoldDB" id="A0A6V8N4R7"/>
<dbReference type="InterPro" id="IPR036869">
    <property type="entry name" value="J_dom_sf"/>
</dbReference>
<feature type="transmembrane region" description="Helical" evidence="1">
    <location>
        <begin position="149"/>
        <end position="167"/>
    </location>
</feature>
<evidence type="ECO:0000313" key="2">
    <source>
        <dbReference type="EMBL" id="GFO66837.1"/>
    </source>
</evidence>
<evidence type="ECO:0000256" key="1">
    <source>
        <dbReference type="SAM" id="Phobius"/>
    </source>
</evidence>
<keyword evidence="1" id="KW-0472">Membrane</keyword>
<evidence type="ECO:0000313" key="3">
    <source>
        <dbReference type="Proteomes" id="UP000587586"/>
    </source>
</evidence>
<comment type="caution">
    <text evidence="2">The sequence shown here is derived from an EMBL/GenBank/DDBJ whole genome shotgun (WGS) entry which is preliminary data.</text>
</comment>
<sequence>MGTEQENELTDVVLCYQALGLPMDASPAQIEKLYKALSEEHRKQLSVGSPANREEARQSLEQVNAMYEKIRGSVTYHAAEREQQKRQDAGQPLREAPIKMQRTAELKKTFRCPRCNGEVPHGRKVCPICKSRLYTPVERLFLAVFSKRMLVLYAVVTVLVAGAIFFLNSRTPAQSTNDSGLEGLQAK</sequence>
<gene>
    <name evidence="2" type="ORF">GMLC_04160</name>
</gene>
<protein>
    <recommendedName>
        <fullName evidence="4">J domain-containing protein</fullName>
    </recommendedName>
</protein>
<proteinExistence type="predicted"/>
<evidence type="ECO:0008006" key="4">
    <source>
        <dbReference type="Google" id="ProtNLM"/>
    </source>
</evidence>
<keyword evidence="3" id="KW-1185">Reference proteome</keyword>
<name>A0A6V8N4R7_9BACT</name>
<organism evidence="2 3">
    <name type="scientific">Geomonas limicola</name>
    <dbReference type="NCBI Taxonomy" id="2740186"/>
    <lineage>
        <taxon>Bacteria</taxon>
        <taxon>Pseudomonadati</taxon>
        <taxon>Thermodesulfobacteriota</taxon>
        <taxon>Desulfuromonadia</taxon>
        <taxon>Geobacterales</taxon>
        <taxon>Geobacteraceae</taxon>
        <taxon>Geomonas</taxon>
    </lineage>
</organism>
<keyword evidence="1" id="KW-1133">Transmembrane helix</keyword>
<dbReference type="EMBL" id="BLXZ01000001">
    <property type="protein sequence ID" value="GFO66837.1"/>
    <property type="molecule type" value="Genomic_DNA"/>
</dbReference>